<accession>A0A4Y2V6G4</accession>
<keyword evidence="2" id="KW-1185">Reference proteome</keyword>
<dbReference type="EMBL" id="BGPR01043418">
    <property type="protein sequence ID" value="GBO20014.1"/>
    <property type="molecule type" value="Genomic_DNA"/>
</dbReference>
<protein>
    <submittedName>
        <fullName evidence="1">Uncharacterized protein</fullName>
    </submittedName>
</protein>
<comment type="caution">
    <text evidence="1">The sequence shown here is derived from an EMBL/GenBank/DDBJ whole genome shotgun (WGS) entry which is preliminary data.</text>
</comment>
<dbReference type="AlphaFoldDB" id="A0A4Y2V6G4"/>
<gene>
    <name evidence="1" type="ORF">AVEN_274500_1</name>
</gene>
<name>A0A4Y2V6G4_ARAVE</name>
<proteinExistence type="predicted"/>
<organism evidence="1 2">
    <name type="scientific">Araneus ventricosus</name>
    <name type="common">Orbweaver spider</name>
    <name type="synonym">Epeira ventricosa</name>
    <dbReference type="NCBI Taxonomy" id="182803"/>
    <lineage>
        <taxon>Eukaryota</taxon>
        <taxon>Metazoa</taxon>
        <taxon>Ecdysozoa</taxon>
        <taxon>Arthropoda</taxon>
        <taxon>Chelicerata</taxon>
        <taxon>Arachnida</taxon>
        <taxon>Araneae</taxon>
        <taxon>Araneomorphae</taxon>
        <taxon>Entelegynae</taxon>
        <taxon>Araneoidea</taxon>
        <taxon>Araneidae</taxon>
        <taxon>Araneus</taxon>
    </lineage>
</organism>
<evidence type="ECO:0000313" key="2">
    <source>
        <dbReference type="Proteomes" id="UP000499080"/>
    </source>
</evidence>
<sequence length="173" mass="20593">MWNSKRASIFNYLLTSPNELHLPFNDFASADWLNDSWFQDDYLFNLRLMVLESLRWDERPKLSNLEYAFLMNLNFDTYKPLFVEDPAHVNISFYSVRTYGAQSYVCDECFFKLSSCEGEDSHDSHRVNLKLEQESFFKSPYNWCANCITQPLFWLFDERSCPGNHIYVSITMH</sequence>
<evidence type="ECO:0000313" key="1">
    <source>
        <dbReference type="EMBL" id="GBO20014.1"/>
    </source>
</evidence>
<dbReference type="Proteomes" id="UP000499080">
    <property type="component" value="Unassembled WGS sequence"/>
</dbReference>
<reference evidence="1 2" key="1">
    <citation type="journal article" date="2019" name="Sci. Rep.">
        <title>Orb-weaving spider Araneus ventricosus genome elucidates the spidroin gene catalogue.</title>
        <authorList>
            <person name="Kono N."/>
            <person name="Nakamura H."/>
            <person name="Ohtoshi R."/>
            <person name="Moran D.A.P."/>
            <person name="Shinohara A."/>
            <person name="Yoshida Y."/>
            <person name="Fujiwara M."/>
            <person name="Mori M."/>
            <person name="Tomita M."/>
            <person name="Arakawa K."/>
        </authorList>
    </citation>
    <scope>NUCLEOTIDE SEQUENCE [LARGE SCALE GENOMIC DNA]</scope>
</reference>